<dbReference type="EMBL" id="KV454293">
    <property type="protein sequence ID" value="ODQ73581.1"/>
    <property type="molecule type" value="Genomic_DNA"/>
</dbReference>
<evidence type="ECO:0000259" key="5">
    <source>
        <dbReference type="Pfam" id="PF02782"/>
    </source>
</evidence>
<dbReference type="STRING" id="675824.A0A1E3Q7D5"/>
<dbReference type="InterPro" id="IPR018484">
    <property type="entry name" value="FGGY_N"/>
</dbReference>
<dbReference type="NCBIfam" id="TIGR01315">
    <property type="entry name" value="5C_CHO_kinase"/>
    <property type="match status" value="1"/>
</dbReference>
<dbReference type="OrthoDB" id="203824at2759"/>
<dbReference type="InterPro" id="IPR043129">
    <property type="entry name" value="ATPase_NBD"/>
</dbReference>
<dbReference type="PANTHER" id="PTHR43435:SF4">
    <property type="entry name" value="FGGY CARBOHYDRATE KINASE DOMAIN-CONTAINING PROTEIN"/>
    <property type="match status" value="1"/>
</dbReference>
<dbReference type="InterPro" id="IPR018485">
    <property type="entry name" value="FGGY_C"/>
</dbReference>
<dbReference type="SUPFAM" id="SSF53067">
    <property type="entry name" value="Actin-like ATPase domain"/>
    <property type="match status" value="2"/>
</dbReference>
<dbReference type="Proteomes" id="UP000094385">
    <property type="component" value="Unassembled WGS sequence"/>
</dbReference>
<dbReference type="InterPro" id="IPR006003">
    <property type="entry name" value="FGGY_RbtK-like"/>
</dbReference>
<keyword evidence="2" id="KW-0808">Transferase</keyword>
<protein>
    <recommendedName>
        <fullName evidence="8">Carbohydrate kinase FGGY C-terminal domain-containing protein</fullName>
    </recommendedName>
</protein>
<evidence type="ECO:0000256" key="3">
    <source>
        <dbReference type="ARBA" id="ARBA00022777"/>
    </source>
</evidence>
<keyword evidence="3" id="KW-0418">Kinase</keyword>
<dbReference type="GO" id="GO:0005737">
    <property type="term" value="C:cytoplasm"/>
    <property type="evidence" value="ECO:0007669"/>
    <property type="project" value="TreeGrafter"/>
</dbReference>
<dbReference type="CDD" id="cd07782">
    <property type="entry name" value="ASKHA_NBD_FGGY_D-RBK"/>
    <property type="match status" value="1"/>
</dbReference>
<dbReference type="PANTHER" id="PTHR43435">
    <property type="entry name" value="RIBULOKINASE"/>
    <property type="match status" value="1"/>
</dbReference>
<evidence type="ECO:0000256" key="2">
    <source>
        <dbReference type="ARBA" id="ARBA00022679"/>
    </source>
</evidence>
<organism evidence="6 7">
    <name type="scientific">Lipomyces starkeyi NRRL Y-11557</name>
    <dbReference type="NCBI Taxonomy" id="675824"/>
    <lineage>
        <taxon>Eukaryota</taxon>
        <taxon>Fungi</taxon>
        <taxon>Dikarya</taxon>
        <taxon>Ascomycota</taxon>
        <taxon>Saccharomycotina</taxon>
        <taxon>Lipomycetes</taxon>
        <taxon>Lipomycetales</taxon>
        <taxon>Lipomycetaceae</taxon>
        <taxon>Lipomyces</taxon>
    </lineage>
</organism>
<dbReference type="GO" id="GO:0019321">
    <property type="term" value="P:pentose metabolic process"/>
    <property type="evidence" value="ECO:0007669"/>
    <property type="project" value="TreeGrafter"/>
</dbReference>
<dbReference type="Pfam" id="PF00370">
    <property type="entry name" value="FGGY_N"/>
    <property type="match status" value="1"/>
</dbReference>
<accession>A0A1E3Q7D5</accession>
<sequence>MTAAEPANGPFYIGIDVGTGSARACIIDSNGEILAVASKAIQRWEPKPDYYNQSSDDIWDACCDSVKRVLTESKVPKTSVKGLGFDATCSLVVLYESDDAPAAVGPDFNDHNQNIVLWMDHRCPNETAEINATGHSLLKYVGGQMSIEMEIPKVKWLKNHMPAGEFEKCKFYDLADFLTHRATKSEARSFCSIVCKQGYVPVGVDGSMKGWSADFLEKIGLPELVEDDFRRIGGVLGENGTILSAGEYLGGICDQAAEDMGLVPGIAVGSGVIDAYAGWIGTVAATIADEKWAEIEDVGEKDDLDVATHRLAAVAGTSTCHLAVTKDSVFVPGVWGPYRDVLLPNYWMAEGGQSATGALLHHVLTSHSAYPEAKSLADKTGISVFEFLNKRLEQLQKEQNAPALEYLVKHYYFYGDLHGNRSPIASEKMKGAVVGLSMDITVDALAIEYLAAVEFIGLQTRHIVSALNDAGHSITSIFLSGGQCRNPVLTSLMASCTGMPVVIPKYIDAAVVLGAAMLGAKAGSHDEKGYTVGLWHIMKSMSGPGRVVYPSQDKTEIKLIDAKYKVFLDMARRQQEYRKFIDAVLEGQDDKAATLAEKISA</sequence>
<reference evidence="6 7" key="1">
    <citation type="journal article" date="2016" name="Proc. Natl. Acad. Sci. U.S.A.">
        <title>Comparative genomics of biotechnologically important yeasts.</title>
        <authorList>
            <person name="Riley R."/>
            <person name="Haridas S."/>
            <person name="Wolfe K.H."/>
            <person name="Lopes M.R."/>
            <person name="Hittinger C.T."/>
            <person name="Goeker M."/>
            <person name="Salamov A.A."/>
            <person name="Wisecaver J.H."/>
            <person name="Long T.M."/>
            <person name="Calvey C.H."/>
            <person name="Aerts A.L."/>
            <person name="Barry K.W."/>
            <person name="Choi C."/>
            <person name="Clum A."/>
            <person name="Coughlan A.Y."/>
            <person name="Deshpande S."/>
            <person name="Douglass A.P."/>
            <person name="Hanson S.J."/>
            <person name="Klenk H.-P."/>
            <person name="LaButti K.M."/>
            <person name="Lapidus A."/>
            <person name="Lindquist E.A."/>
            <person name="Lipzen A.M."/>
            <person name="Meier-Kolthoff J.P."/>
            <person name="Ohm R.A."/>
            <person name="Otillar R.P."/>
            <person name="Pangilinan J.L."/>
            <person name="Peng Y."/>
            <person name="Rokas A."/>
            <person name="Rosa C.A."/>
            <person name="Scheuner C."/>
            <person name="Sibirny A.A."/>
            <person name="Slot J.C."/>
            <person name="Stielow J.B."/>
            <person name="Sun H."/>
            <person name="Kurtzman C.P."/>
            <person name="Blackwell M."/>
            <person name="Grigoriev I.V."/>
            <person name="Jeffries T.W."/>
        </authorList>
    </citation>
    <scope>NUCLEOTIDE SEQUENCE [LARGE SCALE GENOMIC DNA]</scope>
    <source>
        <strain evidence="6 7">NRRL Y-11557</strain>
    </source>
</reference>
<comment type="similarity">
    <text evidence="1">Belongs to the FGGY kinase family.</text>
</comment>
<gene>
    <name evidence="6" type="ORF">LIPSTDRAFT_2802</name>
</gene>
<dbReference type="GO" id="GO:0019150">
    <property type="term" value="F:D-ribulokinase activity"/>
    <property type="evidence" value="ECO:0007669"/>
    <property type="project" value="TreeGrafter"/>
</dbReference>
<feature type="domain" description="Carbohydrate kinase FGGY N-terminal" evidence="4">
    <location>
        <begin position="12"/>
        <end position="281"/>
    </location>
</feature>
<evidence type="ECO:0000259" key="4">
    <source>
        <dbReference type="Pfam" id="PF00370"/>
    </source>
</evidence>
<proteinExistence type="inferred from homology"/>
<dbReference type="AlphaFoldDB" id="A0A1E3Q7D5"/>
<evidence type="ECO:0008006" key="8">
    <source>
        <dbReference type="Google" id="ProtNLM"/>
    </source>
</evidence>
<dbReference type="Gene3D" id="3.30.420.40">
    <property type="match status" value="1"/>
</dbReference>
<dbReference type="Gene3D" id="1.20.58.2240">
    <property type="match status" value="1"/>
</dbReference>
<evidence type="ECO:0000313" key="7">
    <source>
        <dbReference type="Proteomes" id="UP000094385"/>
    </source>
</evidence>
<feature type="domain" description="Carbohydrate kinase FGGY C-terminal" evidence="5">
    <location>
        <begin position="311"/>
        <end position="522"/>
    </location>
</feature>
<name>A0A1E3Q7D5_LIPST</name>
<evidence type="ECO:0000256" key="1">
    <source>
        <dbReference type="ARBA" id="ARBA00009156"/>
    </source>
</evidence>
<keyword evidence="7" id="KW-1185">Reference proteome</keyword>
<dbReference type="Pfam" id="PF02782">
    <property type="entry name" value="FGGY_C"/>
    <property type="match status" value="1"/>
</dbReference>
<evidence type="ECO:0000313" key="6">
    <source>
        <dbReference type="EMBL" id="ODQ73581.1"/>
    </source>
</evidence>